<dbReference type="EMBL" id="ADBV01016598">
    <property type="protein sequence ID" value="EJW72243.1"/>
    <property type="molecule type" value="Genomic_DNA"/>
</dbReference>
<evidence type="ECO:0000313" key="2">
    <source>
        <dbReference type="Proteomes" id="UP000004810"/>
    </source>
</evidence>
<feature type="non-terminal residue" evidence="1">
    <location>
        <position position="52"/>
    </location>
</feature>
<comment type="caution">
    <text evidence="1">The sequence shown here is derived from an EMBL/GenBank/DDBJ whole genome shotgun (WGS) entry which is preliminary data.</text>
</comment>
<name>J9DRH1_WUCBA</name>
<reference evidence="2" key="1">
    <citation type="submission" date="2012-08" db="EMBL/GenBank/DDBJ databases">
        <title>The Genome Sequence of Wuchereria bancrofti.</title>
        <authorList>
            <person name="Nutman T.B."/>
            <person name="Fink D.L."/>
            <person name="Russ C."/>
            <person name="Young S."/>
            <person name="Zeng Q."/>
            <person name="Koehrsen M."/>
            <person name="Alvarado L."/>
            <person name="Berlin A."/>
            <person name="Chapman S.B."/>
            <person name="Chen Z."/>
            <person name="Freedman E."/>
            <person name="Gellesch M."/>
            <person name="Goldberg J."/>
            <person name="Griggs A."/>
            <person name="Gujja S."/>
            <person name="Heilman E.R."/>
            <person name="Heiman D."/>
            <person name="Hepburn T."/>
            <person name="Howarth C."/>
            <person name="Jen D."/>
            <person name="Larson L."/>
            <person name="Lewis B."/>
            <person name="Mehta T."/>
            <person name="Park D."/>
            <person name="Pearson M."/>
            <person name="Roberts A."/>
            <person name="Saif S."/>
            <person name="Shea T."/>
            <person name="Shenoy N."/>
            <person name="Sisk P."/>
            <person name="Stolte C."/>
            <person name="Sykes S."/>
            <person name="Walk T."/>
            <person name="White J."/>
            <person name="Yandava C."/>
            <person name="Haas B."/>
            <person name="Henn M.R."/>
            <person name="Nusbaum C."/>
            <person name="Birren B."/>
        </authorList>
    </citation>
    <scope>NUCLEOTIDE SEQUENCE [LARGE SCALE GENOMIC DNA]</scope>
    <source>
        <strain evidence="2">NA</strain>
    </source>
</reference>
<proteinExistence type="predicted"/>
<organism evidence="1 2">
    <name type="scientific">Wuchereria bancrofti</name>
    <dbReference type="NCBI Taxonomy" id="6293"/>
    <lineage>
        <taxon>Eukaryota</taxon>
        <taxon>Metazoa</taxon>
        <taxon>Ecdysozoa</taxon>
        <taxon>Nematoda</taxon>
        <taxon>Chromadorea</taxon>
        <taxon>Rhabditida</taxon>
        <taxon>Spirurina</taxon>
        <taxon>Spiruromorpha</taxon>
        <taxon>Filarioidea</taxon>
        <taxon>Onchocercidae</taxon>
        <taxon>Wuchereria</taxon>
    </lineage>
</organism>
<accession>J9DRH1</accession>
<evidence type="ECO:0000313" key="1">
    <source>
        <dbReference type="EMBL" id="EJW72243.1"/>
    </source>
</evidence>
<gene>
    <name evidence="1" type="ORF">WUBG_16849</name>
</gene>
<dbReference type="Proteomes" id="UP000004810">
    <property type="component" value="Unassembled WGS sequence"/>
</dbReference>
<sequence length="52" mass="5774">MAAGATQEQCLITRMSINSSRKAVSKTKEFYRSEKHKSVTVVSSSSFRQSCT</sequence>
<protein>
    <submittedName>
        <fullName evidence="1">Uncharacterized protein</fullName>
    </submittedName>
</protein>
<dbReference type="AlphaFoldDB" id="J9DRH1"/>